<organism evidence="2 3">
    <name type="scientific">Flavobacterium frigidarium</name>
    <dbReference type="NCBI Taxonomy" id="99286"/>
    <lineage>
        <taxon>Bacteria</taxon>
        <taxon>Pseudomonadati</taxon>
        <taxon>Bacteroidota</taxon>
        <taxon>Flavobacteriia</taxon>
        <taxon>Flavobacteriales</taxon>
        <taxon>Flavobacteriaceae</taxon>
        <taxon>Flavobacterium</taxon>
    </lineage>
</organism>
<dbReference type="EMBL" id="JASMRN010000004">
    <property type="protein sequence ID" value="MEZ7514954.1"/>
    <property type="molecule type" value="Genomic_DNA"/>
</dbReference>
<keyword evidence="1" id="KW-1133">Transmembrane helix</keyword>
<keyword evidence="3" id="KW-1185">Reference proteome</keyword>
<evidence type="ECO:0000313" key="2">
    <source>
        <dbReference type="EMBL" id="MEZ7514954.1"/>
    </source>
</evidence>
<name>A0ABV4KEL6_9FLAO</name>
<gene>
    <name evidence="2" type="ORF">QO192_06615</name>
</gene>
<feature type="transmembrane region" description="Helical" evidence="1">
    <location>
        <begin position="69"/>
        <end position="87"/>
    </location>
</feature>
<proteinExistence type="predicted"/>
<sequence>MNFLFYYFLAVNSIAFILIGYDKHLAKKRCNRIPEHTLLLFVLAGGTIASGISMLLFRHKTSKRSYLVRFFTIVFFQIVLLFMATYYKLLCF</sequence>
<comment type="caution">
    <text evidence="2">The sequence shown here is derived from an EMBL/GenBank/DDBJ whole genome shotgun (WGS) entry which is preliminary data.</text>
</comment>
<protein>
    <submittedName>
        <fullName evidence="2">DUF1294 domain-containing protein</fullName>
    </submittedName>
</protein>
<dbReference type="RefSeq" id="WP_371569117.1">
    <property type="nucleotide sequence ID" value="NZ_JASMRN010000004.1"/>
</dbReference>
<evidence type="ECO:0000313" key="3">
    <source>
        <dbReference type="Proteomes" id="UP001568894"/>
    </source>
</evidence>
<feature type="transmembrane region" description="Helical" evidence="1">
    <location>
        <begin position="38"/>
        <end position="57"/>
    </location>
</feature>
<feature type="transmembrane region" description="Helical" evidence="1">
    <location>
        <begin position="6"/>
        <end position="26"/>
    </location>
</feature>
<dbReference type="Pfam" id="PF06961">
    <property type="entry name" value="DUF1294"/>
    <property type="match status" value="1"/>
</dbReference>
<keyword evidence="1" id="KW-0472">Membrane</keyword>
<dbReference type="InterPro" id="IPR010718">
    <property type="entry name" value="DUF1294"/>
</dbReference>
<accession>A0ABV4KEL6</accession>
<keyword evidence="1" id="KW-0812">Transmembrane</keyword>
<dbReference type="Proteomes" id="UP001568894">
    <property type="component" value="Unassembled WGS sequence"/>
</dbReference>
<reference evidence="2 3" key="1">
    <citation type="submission" date="2023-05" db="EMBL/GenBank/DDBJ databases">
        <title>Adaptations of aquatic viruses from atmosphere-close ecosystems of the Central Arctic Ocean.</title>
        <authorList>
            <person name="Rahlff J."/>
            <person name="Holmfeldt K."/>
        </authorList>
    </citation>
    <scope>NUCLEOTIDE SEQUENCE [LARGE SCALE GENOMIC DNA]</scope>
    <source>
        <strain evidence="2 3">Arc14</strain>
    </source>
</reference>
<evidence type="ECO:0000256" key="1">
    <source>
        <dbReference type="SAM" id="Phobius"/>
    </source>
</evidence>